<dbReference type="EMBL" id="VSRR010038831">
    <property type="protein sequence ID" value="MPC74389.1"/>
    <property type="molecule type" value="Genomic_DNA"/>
</dbReference>
<name>A0A5B7HXA3_PORTR</name>
<organism evidence="1 2">
    <name type="scientific">Portunus trituberculatus</name>
    <name type="common">Swimming crab</name>
    <name type="synonym">Neptunus trituberculatus</name>
    <dbReference type="NCBI Taxonomy" id="210409"/>
    <lineage>
        <taxon>Eukaryota</taxon>
        <taxon>Metazoa</taxon>
        <taxon>Ecdysozoa</taxon>
        <taxon>Arthropoda</taxon>
        <taxon>Crustacea</taxon>
        <taxon>Multicrustacea</taxon>
        <taxon>Malacostraca</taxon>
        <taxon>Eumalacostraca</taxon>
        <taxon>Eucarida</taxon>
        <taxon>Decapoda</taxon>
        <taxon>Pleocyemata</taxon>
        <taxon>Brachyura</taxon>
        <taxon>Eubrachyura</taxon>
        <taxon>Portunoidea</taxon>
        <taxon>Portunidae</taxon>
        <taxon>Portuninae</taxon>
        <taxon>Portunus</taxon>
    </lineage>
</organism>
<protein>
    <submittedName>
        <fullName evidence="1">Uncharacterized protein</fullName>
    </submittedName>
</protein>
<reference evidence="1 2" key="1">
    <citation type="submission" date="2019-05" db="EMBL/GenBank/DDBJ databases">
        <title>Another draft genome of Portunus trituberculatus and its Hox gene families provides insights of decapod evolution.</title>
        <authorList>
            <person name="Jeong J.-H."/>
            <person name="Song I."/>
            <person name="Kim S."/>
            <person name="Choi T."/>
            <person name="Kim D."/>
            <person name="Ryu S."/>
            <person name="Kim W."/>
        </authorList>
    </citation>
    <scope>NUCLEOTIDE SEQUENCE [LARGE SCALE GENOMIC DNA]</scope>
    <source>
        <tissue evidence="1">Muscle</tissue>
    </source>
</reference>
<evidence type="ECO:0000313" key="2">
    <source>
        <dbReference type="Proteomes" id="UP000324222"/>
    </source>
</evidence>
<dbReference type="Proteomes" id="UP000324222">
    <property type="component" value="Unassembled WGS sequence"/>
</dbReference>
<dbReference type="AlphaFoldDB" id="A0A5B7HXA3"/>
<evidence type="ECO:0000313" key="1">
    <source>
        <dbReference type="EMBL" id="MPC74389.1"/>
    </source>
</evidence>
<gene>
    <name evidence="1" type="ORF">E2C01_068747</name>
</gene>
<proteinExistence type="predicted"/>
<sequence>MWAMNPNPRKHIIPRPLMCGCGAAAASRLTRARHSAENLPLAASNYLPTNSGLDLGGGGVG</sequence>
<keyword evidence="2" id="KW-1185">Reference proteome</keyword>
<comment type="caution">
    <text evidence="1">The sequence shown here is derived from an EMBL/GenBank/DDBJ whole genome shotgun (WGS) entry which is preliminary data.</text>
</comment>
<accession>A0A5B7HXA3</accession>